<evidence type="ECO:0000256" key="1">
    <source>
        <dbReference type="SAM" id="Coils"/>
    </source>
</evidence>
<feature type="coiled-coil region" evidence="1">
    <location>
        <begin position="291"/>
        <end position="340"/>
    </location>
</feature>
<evidence type="ECO:0000313" key="2">
    <source>
        <dbReference type="EMBL" id="CAK0852004.1"/>
    </source>
</evidence>
<reference evidence="2" key="1">
    <citation type="submission" date="2023-10" db="EMBL/GenBank/DDBJ databases">
        <authorList>
            <person name="Chen Y."/>
            <person name="Shah S."/>
            <person name="Dougan E. K."/>
            <person name="Thang M."/>
            <person name="Chan C."/>
        </authorList>
    </citation>
    <scope>NUCLEOTIDE SEQUENCE [LARGE SCALE GENOMIC DNA]</scope>
</reference>
<sequence>PGCRHEIRLDFLNSSRYAVIVRNRLAQVAEVCRQGGSAARFRATIASFRTPTMRCIFIALLLANVAAAAHAEGPSGPNLTEWEEGQANASAAAGAVAAKQAKMAAVDKIVTMLSDLQAKVISEGETEAKTYSEFACFCKDTISEKTAAIKAGEDDKASLEAAIAEGAALRDELDTTIATLVETIEEAHANVTKAKEIRAQELALYKAQAADVEAGLIGLEGAIKALKASKKPAFVQLQGVAKTVRTAALIADSLGLMKGSAAGPISAFLQEEPEVPFENYKFHSSDIISTLEELERSFKDTKINLDSSEKASLQGHTMYLQSMAAKIKDLNLDLDATKVKKADTIAKIKADSENLSTVAAKLLDDQQYLETLAQMCKDKKKTWDQRSSTRADELYTITQVIGIIEGAVSNKTRAATVRFNQVGVSLRIANAVAMDRSAMEAVEAEAEAAEEGQPVAFLQRVSVRRHLGGEPVEDGREVVVSLLKSKGQQLKSQVLASLVAQISAVHGDDPFAKIKTLIQELIERLLQEASNEANQKGWCDKATSAATQKRDYSVEEIRSLNAEMAELEALRDKLAEELSVLADEIAELVANRKKAEEIRTKEKGENEFTIAEAEAGLEAINQAMDILDKWYKTNVKNEVSLAQQGPEKDAPDAGFDNFEAYKGAQAESGGIIGMMEVIASDFSRTITETQKAEAAAEDEHMEFMTETGKSLGEKKAIEAQTTTEKDNAVEDLEAASDKLQSNNDILQASITELIELKAACIDTGMSYSDRVANREDEIEALKKALCILGAYEKYGPDGARDAC</sequence>
<dbReference type="Proteomes" id="UP001189429">
    <property type="component" value="Unassembled WGS sequence"/>
</dbReference>
<keyword evidence="3" id="KW-1185">Reference proteome</keyword>
<proteinExistence type="predicted"/>
<gene>
    <name evidence="2" type="ORF">PCOR1329_LOCUS43990</name>
</gene>
<feature type="non-terminal residue" evidence="2">
    <location>
        <position position="1"/>
    </location>
</feature>
<evidence type="ECO:0000313" key="3">
    <source>
        <dbReference type="Proteomes" id="UP001189429"/>
    </source>
</evidence>
<feature type="coiled-coil region" evidence="1">
    <location>
        <begin position="557"/>
        <end position="598"/>
    </location>
</feature>
<accession>A0ABN9U020</accession>
<dbReference type="EMBL" id="CAUYUJ010015284">
    <property type="protein sequence ID" value="CAK0852004.1"/>
    <property type="molecule type" value="Genomic_DNA"/>
</dbReference>
<keyword evidence="1" id="KW-0175">Coiled coil</keyword>
<protein>
    <submittedName>
        <fullName evidence="2">Uncharacterized protein</fullName>
    </submittedName>
</protein>
<name>A0ABN9U020_9DINO</name>
<comment type="caution">
    <text evidence="2">The sequence shown here is derived from an EMBL/GenBank/DDBJ whole genome shotgun (WGS) entry which is preliminary data.</text>
</comment>
<organism evidence="2 3">
    <name type="scientific">Prorocentrum cordatum</name>
    <dbReference type="NCBI Taxonomy" id="2364126"/>
    <lineage>
        <taxon>Eukaryota</taxon>
        <taxon>Sar</taxon>
        <taxon>Alveolata</taxon>
        <taxon>Dinophyceae</taxon>
        <taxon>Prorocentrales</taxon>
        <taxon>Prorocentraceae</taxon>
        <taxon>Prorocentrum</taxon>
    </lineage>
</organism>